<dbReference type="AlphaFoldDB" id="A0A4Q7DK27"/>
<dbReference type="PANTHER" id="PTHR11910">
    <property type="entry name" value="ATP SYNTHASE DELTA CHAIN"/>
    <property type="match status" value="1"/>
</dbReference>
<keyword evidence="3 8" id="KW-0375">Hydrogen ion transport</keyword>
<evidence type="ECO:0000256" key="2">
    <source>
        <dbReference type="ARBA" id="ARBA00022448"/>
    </source>
</evidence>
<evidence type="ECO:0000313" key="9">
    <source>
        <dbReference type="EMBL" id="RZI46535.1"/>
    </source>
</evidence>
<dbReference type="InterPro" id="IPR000711">
    <property type="entry name" value="ATPase_OSCP/dsu"/>
</dbReference>
<evidence type="ECO:0000313" key="10">
    <source>
        <dbReference type="Proteomes" id="UP000293550"/>
    </source>
</evidence>
<dbReference type="Gene3D" id="1.10.520.20">
    <property type="entry name" value="N-terminal domain of the delta subunit of the F1F0-ATP synthase"/>
    <property type="match status" value="1"/>
</dbReference>
<dbReference type="Pfam" id="PF00213">
    <property type="entry name" value="OSCP"/>
    <property type="match status" value="1"/>
</dbReference>
<evidence type="ECO:0000256" key="7">
    <source>
        <dbReference type="ARBA" id="ARBA00023310"/>
    </source>
</evidence>
<proteinExistence type="inferred from homology"/>
<evidence type="ECO:0000256" key="5">
    <source>
        <dbReference type="ARBA" id="ARBA00023136"/>
    </source>
</evidence>
<name>A0A4Q7DK27_9PROT</name>
<dbReference type="GO" id="GO:0045259">
    <property type="term" value="C:proton-transporting ATP synthase complex"/>
    <property type="evidence" value="ECO:0007669"/>
    <property type="project" value="UniProtKB-KW"/>
</dbReference>
<keyword evidence="8" id="KW-1003">Cell membrane</keyword>
<dbReference type="OrthoDB" id="9796185at2"/>
<dbReference type="HAMAP" id="MF_01416">
    <property type="entry name" value="ATP_synth_delta_bact"/>
    <property type="match status" value="1"/>
</dbReference>
<evidence type="ECO:0000256" key="1">
    <source>
        <dbReference type="ARBA" id="ARBA00004370"/>
    </source>
</evidence>
<dbReference type="SUPFAM" id="SSF47928">
    <property type="entry name" value="N-terminal domain of the delta subunit of the F1F0-ATP synthase"/>
    <property type="match status" value="1"/>
</dbReference>
<dbReference type="RefSeq" id="WP_130153636.1">
    <property type="nucleotide sequence ID" value="NZ_SCFB01000004.1"/>
</dbReference>
<comment type="function">
    <text evidence="8">F(1)F(0) ATP synthase produces ATP from ADP in the presence of a proton or sodium gradient. F-type ATPases consist of two structural domains, F(1) containing the extramembraneous catalytic core and F(0) containing the membrane proton channel, linked together by a central stalk and a peripheral stalk. During catalysis, ATP synthesis in the catalytic domain of F(1) is coupled via a rotary mechanism of the central stalk subunits to proton translocation.</text>
</comment>
<keyword evidence="7 8" id="KW-0066">ATP synthesis</keyword>
<organism evidence="9 10">
    <name type="scientific">Candidatus Finniella inopinata</name>
    <dbReference type="NCBI Taxonomy" id="1696036"/>
    <lineage>
        <taxon>Bacteria</taxon>
        <taxon>Pseudomonadati</taxon>
        <taxon>Pseudomonadota</taxon>
        <taxon>Alphaproteobacteria</taxon>
        <taxon>Holosporales</taxon>
        <taxon>Candidatus Paracaedibacteraceae</taxon>
        <taxon>Candidatus Finniella</taxon>
    </lineage>
</organism>
<dbReference type="Proteomes" id="UP000293550">
    <property type="component" value="Unassembled WGS sequence"/>
</dbReference>
<dbReference type="EMBL" id="SCFB01000004">
    <property type="protein sequence ID" value="RZI46535.1"/>
    <property type="molecule type" value="Genomic_DNA"/>
</dbReference>
<evidence type="ECO:0000256" key="4">
    <source>
        <dbReference type="ARBA" id="ARBA00023065"/>
    </source>
</evidence>
<evidence type="ECO:0000256" key="6">
    <source>
        <dbReference type="ARBA" id="ARBA00023196"/>
    </source>
</evidence>
<dbReference type="GO" id="GO:0046933">
    <property type="term" value="F:proton-transporting ATP synthase activity, rotational mechanism"/>
    <property type="evidence" value="ECO:0007669"/>
    <property type="project" value="UniProtKB-UniRule"/>
</dbReference>
<dbReference type="NCBIfam" id="TIGR01145">
    <property type="entry name" value="ATP_synt_delta"/>
    <property type="match status" value="1"/>
</dbReference>
<dbReference type="PRINTS" id="PR00125">
    <property type="entry name" value="ATPASEDELTA"/>
</dbReference>
<keyword evidence="2 8" id="KW-0813">Transport</keyword>
<comment type="function">
    <text evidence="8">This protein is part of the stalk that links CF(0) to CF(1). It either transmits conformational changes from CF(0) to CF(1) or is implicated in proton conduction.</text>
</comment>
<dbReference type="InterPro" id="IPR026015">
    <property type="entry name" value="ATP_synth_OSCP/delta_N_sf"/>
</dbReference>
<comment type="similarity">
    <text evidence="8">Belongs to the ATPase delta chain family.</text>
</comment>
<evidence type="ECO:0000256" key="8">
    <source>
        <dbReference type="HAMAP-Rule" id="MF_01416"/>
    </source>
</evidence>
<keyword evidence="4 8" id="KW-0406">Ion transport</keyword>
<reference evidence="9 10" key="1">
    <citation type="submission" date="2018-10" db="EMBL/GenBank/DDBJ databases">
        <title>An updated phylogeny of the Alphaproteobacteria reveals that the parasitic Rickettsiales and Holosporales have independent origins.</title>
        <authorList>
            <person name="Munoz-Gomez S.A."/>
            <person name="Hess S."/>
            <person name="Burger G."/>
            <person name="Lang B.F."/>
            <person name="Susko E."/>
            <person name="Slamovits C.H."/>
            <person name="Roger A.J."/>
        </authorList>
    </citation>
    <scope>NUCLEOTIDE SEQUENCE [LARGE SCALE GENOMIC DNA]</scope>
    <source>
        <strain evidence="9">HOLO01</strain>
    </source>
</reference>
<accession>A0A4Q7DK27</accession>
<evidence type="ECO:0000256" key="3">
    <source>
        <dbReference type="ARBA" id="ARBA00022781"/>
    </source>
</evidence>
<gene>
    <name evidence="8 9" type="primary">atpH</name>
    <name evidence="9" type="ORF">EQU50_02815</name>
</gene>
<comment type="caution">
    <text evidence="9">The sequence shown here is derived from an EMBL/GenBank/DDBJ whole genome shotgun (WGS) entry which is preliminary data.</text>
</comment>
<sequence>MDKNLLKILMTSVSGRYARALFACAQQNGIVERLSSDLKALNLFHKQNRRLWLELSSKVLAPHQTTLLWQQVSERLNLHHILMNFIFLLGKSNRLDIWPSFVQCYQFLTATNQDKSQVVVYTPTELPAADQRQLISNLKKLWPVELVLTYIVSPHLKMGMMIESNNLRLDMTLDAQLSALHKTLPINSTK</sequence>
<dbReference type="GO" id="GO:0005886">
    <property type="term" value="C:plasma membrane"/>
    <property type="evidence" value="ECO:0007669"/>
    <property type="project" value="UniProtKB-SubCell"/>
</dbReference>
<comment type="subcellular location">
    <subcellularLocation>
        <location evidence="8">Cell membrane</location>
        <topology evidence="8">Peripheral membrane protein</topology>
    </subcellularLocation>
    <subcellularLocation>
        <location evidence="1">Membrane</location>
    </subcellularLocation>
</comment>
<keyword evidence="10" id="KW-1185">Reference proteome</keyword>
<keyword evidence="5 8" id="KW-0472">Membrane</keyword>
<keyword evidence="6 8" id="KW-0139">CF(1)</keyword>
<protein>
    <recommendedName>
        <fullName evidence="8">ATP synthase subunit delta</fullName>
    </recommendedName>
    <alternativeName>
        <fullName evidence="8">ATP synthase F(1) sector subunit delta</fullName>
    </alternativeName>
    <alternativeName>
        <fullName evidence="8">F-type ATPase subunit delta</fullName>
        <shortName evidence="8">F-ATPase subunit delta</shortName>
    </alternativeName>
</protein>